<dbReference type="PATRIC" id="fig|312309.11.peg.173"/>
<dbReference type="Pfam" id="PF00535">
    <property type="entry name" value="Glycos_transf_2"/>
    <property type="match status" value="1"/>
</dbReference>
<evidence type="ECO:0000259" key="4">
    <source>
        <dbReference type="Pfam" id="PF00535"/>
    </source>
</evidence>
<comment type="similarity">
    <text evidence="1">Belongs to the glycosyltransferase 2 family.</text>
</comment>
<dbReference type="InterPro" id="IPR001173">
    <property type="entry name" value="Glyco_trans_2-like"/>
</dbReference>
<dbReference type="KEGG" id="vfi:VF_0175"/>
<evidence type="ECO:0000313" key="5">
    <source>
        <dbReference type="EMBL" id="AAW84670.1"/>
    </source>
</evidence>
<dbReference type="InterPro" id="IPR050834">
    <property type="entry name" value="Glycosyltransf_2"/>
</dbReference>
<organism evidence="5 6">
    <name type="scientific">Aliivibrio fischeri (strain ATCC 700601 / ES114)</name>
    <name type="common">Vibrio fischeri</name>
    <dbReference type="NCBI Taxonomy" id="312309"/>
    <lineage>
        <taxon>Bacteria</taxon>
        <taxon>Pseudomonadati</taxon>
        <taxon>Pseudomonadota</taxon>
        <taxon>Gammaproteobacteria</taxon>
        <taxon>Vibrionales</taxon>
        <taxon>Vibrionaceae</taxon>
        <taxon>Aliivibrio</taxon>
    </lineage>
</organism>
<dbReference type="EC" id="2.4.1.-" evidence="5"/>
<dbReference type="Proteomes" id="UP000000537">
    <property type="component" value="Chromosome I"/>
</dbReference>
<dbReference type="EnsemblBacteria" id="AAW84670">
    <property type="protein sequence ID" value="AAW84670"/>
    <property type="gene ID" value="VF_0175"/>
</dbReference>
<dbReference type="PANTHER" id="PTHR43685">
    <property type="entry name" value="GLYCOSYLTRANSFERASE"/>
    <property type="match status" value="1"/>
</dbReference>
<dbReference type="OrthoDB" id="9801954at2"/>
<feature type="domain" description="Glycosyltransferase 2-like" evidence="4">
    <location>
        <begin position="8"/>
        <end position="131"/>
    </location>
</feature>
<dbReference type="GeneID" id="54162800"/>
<accession>Q5E8H6</accession>
<keyword evidence="3 5" id="KW-0808">Transferase</keyword>
<dbReference type="STRING" id="312309.VF_0175"/>
<dbReference type="SUPFAM" id="SSF53448">
    <property type="entry name" value="Nucleotide-diphospho-sugar transferases"/>
    <property type="match status" value="1"/>
</dbReference>
<name>Q5E8H6_ALIF1</name>
<reference evidence="5 6" key="1">
    <citation type="journal article" date="2005" name="Proc. Natl. Acad. Sci. U.S.A.">
        <title>Complete genome sequence of Vibrio fischeri: a symbiotic bacterium with pathogenic congeners.</title>
        <authorList>
            <person name="Ruby E.G."/>
            <person name="Urbanowski M."/>
            <person name="Campbell J."/>
            <person name="Dunn A."/>
            <person name="Faini M."/>
            <person name="Gunsalus R."/>
            <person name="Lostroh P."/>
            <person name="Lupp C."/>
            <person name="McCann J."/>
            <person name="Millikan D."/>
            <person name="Schaefer A."/>
            <person name="Stabb E."/>
            <person name="Stevens A."/>
            <person name="Visick K."/>
            <person name="Whistler C."/>
            <person name="Greenberg E.P."/>
        </authorList>
    </citation>
    <scope>NUCLEOTIDE SEQUENCE [LARGE SCALE GENOMIC DNA]</scope>
    <source>
        <strain evidence="6">ATCC 700601 / ES114</strain>
    </source>
</reference>
<proteinExistence type="inferred from homology"/>
<evidence type="ECO:0000256" key="3">
    <source>
        <dbReference type="ARBA" id="ARBA00022679"/>
    </source>
</evidence>
<evidence type="ECO:0000256" key="2">
    <source>
        <dbReference type="ARBA" id="ARBA00022676"/>
    </source>
</evidence>
<gene>
    <name evidence="5" type="ordered locus">VF_0175</name>
</gene>
<dbReference type="InterPro" id="IPR029044">
    <property type="entry name" value="Nucleotide-diphossugar_trans"/>
</dbReference>
<dbReference type="HOGENOM" id="CLU_025996_0_9_6"/>
<keyword evidence="6" id="KW-1185">Reference proteome</keyword>
<evidence type="ECO:0000313" key="6">
    <source>
        <dbReference type="Proteomes" id="UP000000537"/>
    </source>
</evidence>
<evidence type="ECO:0000256" key="1">
    <source>
        <dbReference type="ARBA" id="ARBA00006739"/>
    </source>
</evidence>
<dbReference type="Gene3D" id="3.90.550.10">
    <property type="entry name" value="Spore Coat Polysaccharide Biosynthesis Protein SpsA, Chain A"/>
    <property type="match status" value="1"/>
</dbReference>
<protein>
    <submittedName>
        <fullName evidence="5">Glycosyltransferase</fullName>
        <ecNumber evidence="5">2.4.1.-</ecNumber>
    </submittedName>
</protein>
<dbReference type="EMBL" id="CP000020">
    <property type="protein sequence ID" value="AAW84670.1"/>
    <property type="molecule type" value="Genomic_DNA"/>
</dbReference>
<sequence>MYKDKVAVIMSVYKSDNPIDFNVAVNSIIRQTLKCDIFIYQDGPVSRELKSAINRFRKFNNIFIFVSEENKGLAYALNYLIDSCLLNNYQYIARMDSDDISHKNRMSIQVNFLEDNSDIHVVGSYCKEFGADCSLAEKKLPITHNDLLNFSITRCPFIHPSVMFRTSIFYNGLRYPVNTKYTEDMAFWFILLDLGYKFENIPETLIDYRMTENTVLRRRGFDKALSEVFIRFKYMIKFKKITVKNVSFIIGRFVFHLLPPNAIKYLYKKMR</sequence>
<reference evidence="5 6" key="2">
    <citation type="journal article" date="2008" name="BMC Genomics">
        <title>Comparative genomics-based investigation of resequencing targets in Vibrio fischeri: focus on point miscalls and artefactual expansions.</title>
        <authorList>
            <person name="Mandel M.J."/>
            <person name="Stabb E.V."/>
            <person name="Ruby E.G."/>
        </authorList>
    </citation>
    <scope>NUCLEOTIDE SEQUENCE [LARGE SCALE GENOMIC DNA]</scope>
    <source>
        <strain evidence="6">ATCC 700601 / ES114</strain>
    </source>
</reference>
<dbReference type="PANTHER" id="PTHR43685:SF5">
    <property type="entry name" value="GLYCOSYLTRANSFERASE EPSE-RELATED"/>
    <property type="match status" value="1"/>
</dbReference>
<dbReference type="eggNOG" id="COG1215">
    <property type="taxonomic scope" value="Bacteria"/>
</dbReference>
<dbReference type="RefSeq" id="WP_011261032.1">
    <property type="nucleotide sequence ID" value="NC_006840.2"/>
</dbReference>
<keyword evidence="2 5" id="KW-0328">Glycosyltransferase</keyword>
<dbReference type="CAZy" id="GT2">
    <property type="family name" value="Glycosyltransferase Family 2"/>
</dbReference>
<dbReference type="GO" id="GO:0016757">
    <property type="term" value="F:glycosyltransferase activity"/>
    <property type="evidence" value="ECO:0007669"/>
    <property type="project" value="UniProtKB-KW"/>
</dbReference>
<dbReference type="AlphaFoldDB" id="Q5E8H6"/>